<keyword evidence="2 3" id="KW-0175">Coiled coil</keyword>
<name>A0AAD9Z8Z7_9LECA</name>
<protein>
    <recommendedName>
        <fullName evidence="7">Afadin and alpha-actinin-binding-domain-containing protein</fullName>
    </recommendedName>
</protein>
<evidence type="ECO:0000256" key="4">
    <source>
        <dbReference type="SAM" id="MobiDB-lite"/>
    </source>
</evidence>
<evidence type="ECO:0000256" key="1">
    <source>
        <dbReference type="ARBA" id="ARBA00009291"/>
    </source>
</evidence>
<evidence type="ECO:0008006" key="7">
    <source>
        <dbReference type="Google" id="ProtNLM"/>
    </source>
</evidence>
<sequence length="552" mass="61155">MDPESRKTASAYINNLLLSRGLLRNGTPIDFATPKETEGGVDAAMSQVMNLVHDLILRRDRESDTLASLSQNLQALRTSTTQQTQTITRLENRNVDLDRQLALTGAQERAARATLRSAETRNRALREEMARLKETVAQIRALCATDVRRRDGEIQRLKRHLEGRRGRDGNGGQVGVVVVTPGLNKGAQGNRNGELGTDLEDPTYSLKQETTEFLTQLSQGLSDENDALIGLVRGTLETLRSLQGLPADSAQSIEIGVSAEGMEYGNGFMGGPPSYEALATSTNEVLEHLRGLLTNPSFVPLEEVEIREEEIHRLREGWEKMTARWKEAVALMDGWKKRMVDTGDTINLDDLRRGIDLGQGMPTAQEAHENSLLLKQSEEADANTSDILSDLQDNLNELSNEDLKTDPPVAEVDLDVLATGRALGDRDANARPAPLPKKVVFQSIAEENVKPVDGEDDLSLLEFSNYKALQWSPSKTKSRIPLQTQPRPSSQARTVQQKLERAQSEAEEARKREQNRPRRKSTVKSGVTKKLKGSRRRSTLSPEELEGLMGTF</sequence>
<organism evidence="5 6">
    <name type="scientific">Lepraria neglecta</name>
    <dbReference type="NCBI Taxonomy" id="209136"/>
    <lineage>
        <taxon>Eukaryota</taxon>
        <taxon>Fungi</taxon>
        <taxon>Dikarya</taxon>
        <taxon>Ascomycota</taxon>
        <taxon>Pezizomycotina</taxon>
        <taxon>Lecanoromycetes</taxon>
        <taxon>OSLEUM clade</taxon>
        <taxon>Lecanoromycetidae</taxon>
        <taxon>Lecanorales</taxon>
        <taxon>Lecanorineae</taxon>
        <taxon>Stereocaulaceae</taxon>
        <taxon>Lepraria</taxon>
    </lineage>
</organism>
<evidence type="ECO:0000256" key="3">
    <source>
        <dbReference type="SAM" id="Coils"/>
    </source>
</evidence>
<evidence type="ECO:0000256" key="2">
    <source>
        <dbReference type="ARBA" id="ARBA00023054"/>
    </source>
</evidence>
<feature type="compositionally biased region" description="Polar residues" evidence="4">
    <location>
        <begin position="474"/>
        <end position="497"/>
    </location>
</feature>
<dbReference type="Proteomes" id="UP001276659">
    <property type="component" value="Unassembled WGS sequence"/>
</dbReference>
<keyword evidence="6" id="KW-1185">Reference proteome</keyword>
<feature type="region of interest" description="Disordered" evidence="4">
    <location>
        <begin position="474"/>
        <end position="552"/>
    </location>
</feature>
<feature type="compositionally biased region" description="Basic residues" evidence="4">
    <location>
        <begin position="517"/>
        <end position="538"/>
    </location>
</feature>
<comment type="caution">
    <text evidence="5">The sequence shown here is derived from an EMBL/GenBank/DDBJ whole genome shotgun (WGS) entry which is preliminary data.</text>
</comment>
<feature type="compositionally biased region" description="Basic and acidic residues" evidence="4">
    <location>
        <begin position="498"/>
        <end position="516"/>
    </location>
</feature>
<dbReference type="AlphaFoldDB" id="A0AAD9Z8Z7"/>
<feature type="coiled-coil region" evidence="3">
    <location>
        <begin position="108"/>
        <end position="142"/>
    </location>
</feature>
<comment type="similarity">
    <text evidence="1">Belongs to the ADIP family.</text>
</comment>
<reference evidence="5" key="1">
    <citation type="submission" date="2022-11" db="EMBL/GenBank/DDBJ databases">
        <title>Chromosomal genome sequence assembly and mating type (MAT) locus characterization of the leprose asexual lichenized fungus Lepraria neglecta (Nyl.) Erichsen.</title>
        <authorList>
            <person name="Allen J.L."/>
            <person name="Pfeffer B."/>
        </authorList>
    </citation>
    <scope>NUCLEOTIDE SEQUENCE</scope>
    <source>
        <strain evidence="5">Allen 5258</strain>
    </source>
</reference>
<proteinExistence type="inferred from homology"/>
<dbReference type="Pfam" id="PF11559">
    <property type="entry name" value="ADIP"/>
    <property type="match status" value="1"/>
</dbReference>
<accession>A0AAD9Z8Z7</accession>
<dbReference type="EMBL" id="JASNWA010000007">
    <property type="protein sequence ID" value="KAK3173750.1"/>
    <property type="molecule type" value="Genomic_DNA"/>
</dbReference>
<evidence type="ECO:0000313" key="6">
    <source>
        <dbReference type="Proteomes" id="UP001276659"/>
    </source>
</evidence>
<evidence type="ECO:0000313" key="5">
    <source>
        <dbReference type="EMBL" id="KAK3173750.1"/>
    </source>
</evidence>
<gene>
    <name evidence="5" type="ORF">OEA41_007082</name>
</gene>
<dbReference type="InterPro" id="IPR021622">
    <property type="entry name" value="Afadin/alpha-actinin-bd"/>
</dbReference>